<feature type="compositionally biased region" description="Basic and acidic residues" evidence="3">
    <location>
        <begin position="250"/>
        <end position="262"/>
    </location>
</feature>
<dbReference type="FunFam" id="2.20.25.20:FF:000001">
    <property type="entry name" value="Casein kinase II subunit beta"/>
    <property type="match status" value="1"/>
</dbReference>
<dbReference type="GO" id="GO:0019887">
    <property type="term" value="F:protein kinase regulator activity"/>
    <property type="evidence" value="ECO:0007669"/>
    <property type="project" value="InterPro"/>
</dbReference>
<dbReference type="FunFam" id="1.10.1820.10:FF:000012">
    <property type="entry name" value="Casein kinase II subunit beta"/>
    <property type="match status" value="1"/>
</dbReference>
<dbReference type="AlphaFoldDB" id="A0A8S1U094"/>
<reference evidence="4" key="1">
    <citation type="submission" date="2021-01" db="EMBL/GenBank/DDBJ databases">
        <authorList>
            <consortium name="Genoscope - CEA"/>
            <person name="William W."/>
        </authorList>
    </citation>
    <scope>NUCLEOTIDE SEQUENCE</scope>
</reference>
<sequence>MSQSNISVNENGWIKWYCNLEDHHFFCEIDEFFIADQFNLYGLKQLFDHFEEALQMILSPNTPTDEDLEDDQFLELYNEASELYGLLHARFIITPQGLTLMKSKYLQGRFGVCPRVLCDRQNVLPIGLSHDLRTSRVKIFCPRCQDVYSPKKQMSDVDGSFFGSVFPHIFLSVFSELNPTQPANEYVSKIFGFKVHKKKGSKFQIQQNQTEMYYYAEDHIKRLSQIQTSQQQQQQQSQQQQQQSQQKQSQKNDDEAEKKQKEALNAIQKLQKQKQKK</sequence>
<evidence type="ECO:0000256" key="1">
    <source>
        <dbReference type="ARBA" id="ARBA00006941"/>
    </source>
</evidence>
<evidence type="ECO:0000313" key="4">
    <source>
        <dbReference type="EMBL" id="CAD8157343.1"/>
    </source>
</evidence>
<dbReference type="PANTHER" id="PTHR11740">
    <property type="entry name" value="CASEIN KINASE II SUBUNIT BETA"/>
    <property type="match status" value="1"/>
</dbReference>
<evidence type="ECO:0000256" key="2">
    <source>
        <dbReference type="RuleBase" id="RU361268"/>
    </source>
</evidence>
<evidence type="ECO:0000256" key="3">
    <source>
        <dbReference type="SAM" id="MobiDB-lite"/>
    </source>
</evidence>
<dbReference type="PROSITE" id="PS01101">
    <property type="entry name" value="CK2_BETA"/>
    <property type="match status" value="1"/>
</dbReference>
<feature type="region of interest" description="Disordered" evidence="3">
    <location>
        <begin position="226"/>
        <end position="277"/>
    </location>
</feature>
<dbReference type="Pfam" id="PF01214">
    <property type="entry name" value="CK_II_beta"/>
    <property type="match status" value="1"/>
</dbReference>
<name>A0A8S1U094_9CILI</name>
<feature type="compositionally biased region" description="Low complexity" evidence="3">
    <location>
        <begin position="226"/>
        <end position="249"/>
    </location>
</feature>
<dbReference type="InterPro" id="IPR000704">
    <property type="entry name" value="Casein_kinase_II_reg-sub"/>
</dbReference>
<organism evidence="4 5">
    <name type="scientific">Paramecium pentaurelia</name>
    <dbReference type="NCBI Taxonomy" id="43138"/>
    <lineage>
        <taxon>Eukaryota</taxon>
        <taxon>Sar</taxon>
        <taxon>Alveolata</taxon>
        <taxon>Ciliophora</taxon>
        <taxon>Intramacronucleata</taxon>
        <taxon>Oligohymenophorea</taxon>
        <taxon>Peniculida</taxon>
        <taxon>Parameciidae</taxon>
        <taxon>Paramecium</taxon>
    </lineage>
</organism>
<dbReference type="EMBL" id="CAJJDO010000030">
    <property type="protein sequence ID" value="CAD8157343.1"/>
    <property type="molecule type" value="Genomic_DNA"/>
</dbReference>
<comment type="similarity">
    <text evidence="1 2">Belongs to the casein kinase 2 subunit beta family.</text>
</comment>
<keyword evidence="5" id="KW-1185">Reference proteome</keyword>
<proteinExistence type="inferred from homology"/>
<accession>A0A8S1U094</accession>
<dbReference type="GO" id="GO:0005737">
    <property type="term" value="C:cytoplasm"/>
    <property type="evidence" value="ECO:0007669"/>
    <property type="project" value="TreeGrafter"/>
</dbReference>
<dbReference type="PANTHER" id="PTHR11740:SF0">
    <property type="entry name" value="CASEIN KINASE II SUBUNIT BETA"/>
    <property type="match status" value="1"/>
</dbReference>
<gene>
    <name evidence="4" type="ORF">PPENT_87.1.T0300104</name>
</gene>
<comment type="subunit">
    <text evidence="2">Tetramer of two alpha and two beta subunits.</text>
</comment>
<dbReference type="Proteomes" id="UP000689195">
    <property type="component" value="Unassembled WGS sequence"/>
</dbReference>
<dbReference type="SMART" id="SM01085">
    <property type="entry name" value="CK_II_beta"/>
    <property type="match status" value="1"/>
</dbReference>
<comment type="caution">
    <text evidence="4">The sequence shown here is derived from an EMBL/GenBank/DDBJ whole genome shotgun (WGS) entry which is preliminary data.</text>
</comment>
<evidence type="ECO:0000313" key="5">
    <source>
        <dbReference type="Proteomes" id="UP000689195"/>
    </source>
</evidence>
<protein>
    <recommendedName>
        <fullName evidence="2">Casein kinase II subunit beta</fullName>
        <shortName evidence="2">CK II beta</shortName>
    </recommendedName>
</protein>
<dbReference type="GO" id="GO:0005956">
    <property type="term" value="C:protein kinase CK2 complex"/>
    <property type="evidence" value="ECO:0007669"/>
    <property type="project" value="UniProtKB-UniRule"/>
</dbReference>
<dbReference type="OrthoDB" id="3971593at2759"/>